<name>A0A0C2VQ63_RHOER</name>
<proteinExistence type="predicted"/>
<accession>A0A0C2VQ63</accession>
<dbReference type="AlphaFoldDB" id="A0A0C2VQ63"/>
<dbReference type="Gene3D" id="3.40.50.1820">
    <property type="entry name" value="alpha/beta hydrolase"/>
    <property type="match status" value="1"/>
</dbReference>
<reference evidence="2 3" key="1">
    <citation type="journal article" date="2017" name="Poromechanics V (2013)">
        <title>Genomic Characterization of the Arsenic-Tolerant Actinobacterium, &lt;i&gt;Rhodococcus erythropolis&lt;/i&gt; S43.</title>
        <authorList>
            <person name="Retamal-Morales G."/>
            <person name="Mehnert M."/>
            <person name="Schwabe R."/>
            <person name="Tischler D."/>
            <person name="Schloemann M."/>
            <person name="Levican G.J."/>
        </authorList>
    </citation>
    <scope>NUCLEOTIDE SEQUENCE [LARGE SCALE GENOMIC DNA]</scope>
    <source>
        <strain evidence="2 3">S43</strain>
    </source>
</reference>
<dbReference type="EMBL" id="MRBO01000353">
    <property type="protein sequence ID" value="KAB2585244.1"/>
    <property type="molecule type" value="Genomic_DNA"/>
</dbReference>
<comment type="caution">
    <text evidence="2">The sequence shown here is derived from an EMBL/GenBank/DDBJ whole genome shotgun (WGS) entry which is preliminary data.</text>
</comment>
<dbReference type="Proteomes" id="UP000325576">
    <property type="component" value="Unassembled WGS sequence"/>
</dbReference>
<dbReference type="SUPFAM" id="SSF53474">
    <property type="entry name" value="alpha/beta-Hydrolases"/>
    <property type="match status" value="1"/>
</dbReference>
<organism evidence="2 3">
    <name type="scientific">Rhodococcus erythropolis</name>
    <name type="common">Arthrobacter picolinophilus</name>
    <dbReference type="NCBI Taxonomy" id="1833"/>
    <lineage>
        <taxon>Bacteria</taxon>
        <taxon>Bacillati</taxon>
        <taxon>Actinomycetota</taxon>
        <taxon>Actinomycetes</taxon>
        <taxon>Mycobacteriales</taxon>
        <taxon>Nocardiaceae</taxon>
        <taxon>Rhodococcus</taxon>
        <taxon>Rhodococcus erythropolis group</taxon>
    </lineage>
</organism>
<evidence type="ECO:0000313" key="3">
    <source>
        <dbReference type="Proteomes" id="UP000325576"/>
    </source>
</evidence>
<keyword evidence="1" id="KW-0732">Signal</keyword>
<evidence type="ECO:0000313" key="2">
    <source>
        <dbReference type="EMBL" id="KAB2585244.1"/>
    </source>
</evidence>
<evidence type="ECO:0000256" key="1">
    <source>
        <dbReference type="SAM" id="SignalP"/>
    </source>
</evidence>
<protein>
    <submittedName>
        <fullName evidence="2">Lipase</fullName>
    </submittedName>
</protein>
<gene>
    <name evidence="2" type="ORF">BS297_11410</name>
</gene>
<sequence length="258" mass="26578">MRLSKILLAMAVTTSLVATALAFSAGSAAAGGRITDAKRVVFIVPGQQLYNSGETHQATYRALDEALSAAGYETHFVDAPGKMIAADAELIADSIRSYAAGADSVGVIAHSAGGLSSRYYAKFLGGSEVVDSFVAIGAPQYGSPGGCVQGPADGYDTCMFSEVLTKLNAGEDTPGSAYYSVVQSSGEWADGRLDGGQCRVYVDGVPGAGTGADHLTELEHPEVISGAISALGRDCVGTFADENDGDITWPDTLFPSFR</sequence>
<feature type="signal peptide" evidence="1">
    <location>
        <begin position="1"/>
        <end position="20"/>
    </location>
</feature>
<dbReference type="InterPro" id="IPR029058">
    <property type="entry name" value="AB_hydrolase_fold"/>
</dbReference>
<feature type="chain" id="PRO_5041037715" evidence="1">
    <location>
        <begin position="21"/>
        <end position="258"/>
    </location>
</feature>